<comment type="caution">
    <text evidence="1">The sequence shown here is derived from an EMBL/GenBank/DDBJ whole genome shotgun (WGS) entry which is preliminary data.</text>
</comment>
<name>A0A0W8F723_9ZZZZ</name>
<proteinExistence type="predicted"/>
<sequence length="41" mass="4887">MIDGRLQRQILPIVFMLTICQDFLLLNPAQKKGRLEKRIEF</sequence>
<dbReference type="EMBL" id="LNQE01001502">
    <property type="protein sequence ID" value="KUG16370.1"/>
    <property type="molecule type" value="Genomic_DNA"/>
</dbReference>
<organism evidence="1">
    <name type="scientific">hydrocarbon metagenome</name>
    <dbReference type="NCBI Taxonomy" id="938273"/>
    <lineage>
        <taxon>unclassified sequences</taxon>
        <taxon>metagenomes</taxon>
        <taxon>ecological metagenomes</taxon>
    </lineage>
</organism>
<protein>
    <submittedName>
        <fullName evidence="1">Uncharacterized protein</fullName>
    </submittedName>
</protein>
<reference evidence="1" key="1">
    <citation type="journal article" date="2015" name="Proc. Natl. Acad. Sci. U.S.A.">
        <title>Networks of energetic and metabolic interactions define dynamics in microbial communities.</title>
        <authorList>
            <person name="Embree M."/>
            <person name="Liu J.K."/>
            <person name="Al-Bassam M.M."/>
            <person name="Zengler K."/>
        </authorList>
    </citation>
    <scope>NUCLEOTIDE SEQUENCE</scope>
</reference>
<accession>A0A0W8F723</accession>
<evidence type="ECO:0000313" key="1">
    <source>
        <dbReference type="EMBL" id="KUG16370.1"/>
    </source>
</evidence>
<gene>
    <name evidence="1" type="ORF">ASZ90_013947</name>
</gene>
<dbReference type="AlphaFoldDB" id="A0A0W8F723"/>